<dbReference type="PRINTS" id="PR00463">
    <property type="entry name" value="EP450I"/>
</dbReference>
<evidence type="ECO:0008006" key="13">
    <source>
        <dbReference type="Google" id="ProtNLM"/>
    </source>
</evidence>
<evidence type="ECO:0000256" key="3">
    <source>
        <dbReference type="ARBA" id="ARBA00010617"/>
    </source>
</evidence>
<dbReference type="GO" id="GO:0004497">
    <property type="term" value="F:monooxygenase activity"/>
    <property type="evidence" value="ECO:0007669"/>
    <property type="project" value="UniProtKB-KW"/>
</dbReference>
<dbReference type="HOGENOM" id="CLU_001570_5_11_1"/>
<evidence type="ECO:0000256" key="2">
    <source>
        <dbReference type="ARBA" id="ARBA00005179"/>
    </source>
</evidence>
<dbReference type="STRING" id="747525.W4JUQ1"/>
<keyword evidence="6 10" id="KW-0560">Oxidoreductase</keyword>
<evidence type="ECO:0000313" key="11">
    <source>
        <dbReference type="EMBL" id="ETW77214.1"/>
    </source>
</evidence>
<dbReference type="GO" id="GO:0020037">
    <property type="term" value="F:heme binding"/>
    <property type="evidence" value="ECO:0007669"/>
    <property type="project" value="InterPro"/>
</dbReference>
<dbReference type="PANTHER" id="PTHR24305:SF166">
    <property type="entry name" value="CYTOCHROME P450 12A4, MITOCHONDRIAL-RELATED"/>
    <property type="match status" value="1"/>
</dbReference>
<proteinExistence type="inferred from homology"/>
<name>W4JUQ1_HETIT</name>
<dbReference type="SUPFAM" id="SSF48264">
    <property type="entry name" value="Cytochrome P450"/>
    <property type="match status" value="1"/>
</dbReference>
<organism evidence="11 12">
    <name type="scientific">Heterobasidion irregulare (strain TC 32-1)</name>
    <dbReference type="NCBI Taxonomy" id="747525"/>
    <lineage>
        <taxon>Eukaryota</taxon>
        <taxon>Fungi</taxon>
        <taxon>Dikarya</taxon>
        <taxon>Basidiomycota</taxon>
        <taxon>Agaricomycotina</taxon>
        <taxon>Agaricomycetes</taxon>
        <taxon>Russulales</taxon>
        <taxon>Bondarzewiaceae</taxon>
        <taxon>Heterobasidion</taxon>
        <taxon>Heterobasidion annosum species complex</taxon>
    </lineage>
</organism>
<evidence type="ECO:0000256" key="10">
    <source>
        <dbReference type="RuleBase" id="RU000461"/>
    </source>
</evidence>
<dbReference type="InterPro" id="IPR001128">
    <property type="entry name" value="Cyt_P450"/>
</dbReference>
<dbReference type="InterPro" id="IPR050121">
    <property type="entry name" value="Cytochrome_P450_monoxygenase"/>
</dbReference>
<keyword evidence="7 9" id="KW-0408">Iron</keyword>
<evidence type="ECO:0000256" key="5">
    <source>
        <dbReference type="ARBA" id="ARBA00022723"/>
    </source>
</evidence>
<comment type="cofactor">
    <cofactor evidence="1 9">
        <name>heme</name>
        <dbReference type="ChEBI" id="CHEBI:30413"/>
    </cofactor>
</comment>
<evidence type="ECO:0000256" key="1">
    <source>
        <dbReference type="ARBA" id="ARBA00001971"/>
    </source>
</evidence>
<dbReference type="InterPro" id="IPR002401">
    <property type="entry name" value="Cyt_P450_E_grp-I"/>
</dbReference>
<dbReference type="InterPro" id="IPR036396">
    <property type="entry name" value="Cyt_P450_sf"/>
</dbReference>
<evidence type="ECO:0000256" key="8">
    <source>
        <dbReference type="ARBA" id="ARBA00023033"/>
    </source>
</evidence>
<keyword evidence="5 9" id="KW-0479">Metal-binding</keyword>
<sequence>MIGHEKEIHYQKEVGDLDFKWLRQYGTAWRVKGCMGEDILMVADPKGIQHILQGSGYNYLKSAEDRQLLRMVAGEGLVWVHGEDHRRHRKVMNPAFSAPQLKAFLPLFHKRAAKLVQRLQDEASTGGTDGFVINVASWLSRTTLDVIGEAGFGYEFGALDDQKGEFIRNWDGIFVDSTLYPSNLDLMAKSWFNAIPVNILYYVRHLPIREYRRGRRWLDFARAMAGDIVRKSEARADGKDVMSVLLRANASGNPKTKLSGNEVLDQISTLMLAGTDTTAMSASWVLWELSKDPSYQSKIRDEIKATRVQVTARGDADFSMTDLEGLTLLQAAMKEGMRLHTISWHLLRLASKDDIIPLSNPVVTQSGEQVTAIPVSKGAKIRISVCAYNRLPSVWGEDADRWNPNRWIGMDSSKQTTVGVYANLLNFSAGVRACIGWRFSVIELQSILVNLLENFEFSLPSDATQNPVLRRPSMAMTPMAEGHEGAWMGLHVKTLA</sequence>
<evidence type="ECO:0000256" key="6">
    <source>
        <dbReference type="ARBA" id="ARBA00023002"/>
    </source>
</evidence>
<gene>
    <name evidence="11" type="ORF">HETIRDRAFT_479805</name>
</gene>
<dbReference type="EMBL" id="KI925463">
    <property type="protein sequence ID" value="ETW77214.1"/>
    <property type="molecule type" value="Genomic_DNA"/>
</dbReference>
<dbReference type="RefSeq" id="XP_009550752.1">
    <property type="nucleotide sequence ID" value="XM_009552457.1"/>
</dbReference>
<evidence type="ECO:0000313" key="12">
    <source>
        <dbReference type="Proteomes" id="UP000030671"/>
    </source>
</evidence>
<keyword evidence="4 9" id="KW-0349">Heme</keyword>
<keyword evidence="12" id="KW-1185">Reference proteome</keyword>
<dbReference type="PROSITE" id="PS00086">
    <property type="entry name" value="CYTOCHROME_P450"/>
    <property type="match status" value="1"/>
</dbReference>
<dbReference type="GeneID" id="20677887"/>
<dbReference type="GO" id="GO:0005506">
    <property type="term" value="F:iron ion binding"/>
    <property type="evidence" value="ECO:0007669"/>
    <property type="project" value="InterPro"/>
</dbReference>
<dbReference type="PRINTS" id="PR00385">
    <property type="entry name" value="P450"/>
</dbReference>
<comment type="pathway">
    <text evidence="2">Secondary metabolite biosynthesis.</text>
</comment>
<dbReference type="InterPro" id="IPR017972">
    <property type="entry name" value="Cyt_P450_CS"/>
</dbReference>
<feature type="binding site" description="axial binding residue" evidence="9">
    <location>
        <position position="434"/>
    </location>
    <ligand>
        <name>heme</name>
        <dbReference type="ChEBI" id="CHEBI:30413"/>
    </ligand>
    <ligandPart>
        <name>Fe</name>
        <dbReference type="ChEBI" id="CHEBI:18248"/>
    </ligandPart>
</feature>
<protein>
    <recommendedName>
        <fullName evidence="13">Cytochrome P450</fullName>
    </recommendedName>
</protein>
<accession>W4JUQ1</accession>
<dbReference type="AlphaFoldDB" id="W4JUQ1"/>
<dbReference type="KEGG" id="hir:HETIRDRAFT_479805"/>
<dbReference type="GO" id="GO:0016705">
    <property type="term" value="F:oxidoreductase activity, acting on paired donors, with incorporation or reduction of molecular oxygen"/>
    <property type="evidence" value="ECO:0007669"/>
    <property type="project" value="InterPro"/>
</dbReference>
<dbReference type="eggNOG" id="KOG0157">
    <property type="taxonomic scope" value="Eukaryota"/>
</dbReference>
<dbReference type="PANTHER" id="PTHR24305">
    <property type="entry name" value="CYTOCHROME P450"/>
    <property type="match status" value="1"/>
</dbReference>
<keyword evidence="8 10" id="KW-0503">Monooxygenase</keyword>
<dbReference type="InParanoid" id="W4JUQ1"/>
<reference evidence="11 12" key="1">
    <citation type="journal article" date="2012" name="New Phytol.">
        <title>Insight into trade-off between wood decay and parasitism from the genome of a fungal forest pathogen.</title>
        <authorList>
            <person name="Olson A."/>
            <person name="Aerts A."/>
            <person name="Asiegbu F."/>
            <person name="Belbahri L."/>
            <person name="Bouzid O."/>
            <person name="Broberg A."/>
            <person name="Canback B."/>
            <person name="Coutinho P.M."/>
            <person name="Cullen D."/>
            <person name="Dalman K."/>
            <person name="Deflorio G."/>
            <person name="van Diepen L.T."/>
            <person name="Dunand C."/>
            <person name="Duplessis S."/>
            <person name="Durling M."/>
            <person name="Gonthier P."/>
            <person name="Grimwood J."/>
            <person name="Fossdal C.G."/>
            <person name="Hansson D."/>
            <person name="Henrissat B."/>
            <person name="Hietala A."/>
            <person name="Himmelstrand K."/>
            <person name="Hoffmeister D."/>
            <person name="Hogberg N."/>
            <person name="James T.Y."/>
            <person name="Karlsson M."/>
            <person name="Kohler A."/>
            <person name="Kues U."/>
            <person name="Lee Y.H."/>
            <person name="Lin Y.C."/>
            <person name="Lind M."/>
            <person name="Lindquist E."/>
            <person name="Lombard V."/>
            <person name="Lucas S."/>
            <person name="Lunden K."/>
            <person name="Morin E."/>
            <person name="Murat C."/>
            <person name="Park J."/>
            <person name="Raffaello T."/>
            <person name="Rouze P."/>
            <person name="Salamov A."/>
            <person name="Schmutz J."/>
            <person name="Solheim H."/>
            <person name="Stahlberg J."/>
            <person name="Velez H."/>
            <person name="de Vries R.P."/>
            <person name="Wiebenga A."/>
            <person name="Woodward S."/>
            <person name="Yakovlev I."/>
            <person name="Garbelotto M."/>
            <person name="Martin F."/>
            <person name="Grigoriev I.V."/>
            <person name="Stenlid J."/>
        </authorList>
    </citation>
    <scope>NUCLEOTIDE SEQUENCE [LARGE SCALE GENOMIC DNA]</scope>
    <source>
        <strain evidence="11 12">TC 32-1</strain>
    </source>
</reference>
<evidence type="ECO:0000256" key="4">
    <source>
        <dbReference type="ARBA" id="ARBA00022617"/>
    </source>
</evidence>
<dbReference type="OrthoDB" id="1470350at2759"/>
<evidence type="ECO:0000256" key="9">
    <source>
        <dbReference type="PIRSR" id="PIRSR602401-1"/>
    </source>
</evidence>
<comment type="similarity">
    <text evidence="3 10">Belongs to the cytochrome P450 family.</text>
</comment>
<evidence type="ECO:0000256" key="7">
    <source>
        <dbReference type="ARBA" id="ARBA00023004"/>
    </source>
</evidence>
<dbReference type="Pfam" id="PF00067">
    <property type="entry name" value="p450"/>
    <property type="match status" value="1"/>
</dbReference>
<dbReference type="Gene3D" id="1.10.630.10">
    <property type="entry name" value="Cytochrome P450"/>
    <property type="match status" value="1"/>
</dbReference>
<dbReference type="Proteomes" id="UP000030671">
    <property type="component" value="Unassembled WGS sequence"/>
</dbReference>